<proteinExistence type="predicted"/>
<comment type="caution">
    <text evidence="1">The sequence shown here is derived from an EMBL/GenBank/DDBJ whole genome shotgun (WGS) entry which is preliminary data.</text>
</comment>
<name>A0AAD9ZD97_9LECA</name>
<dbReference type="EMBL" id="JASNWA010000004">
    <property type="protein sequence ID" value="KAK3176226.1"/>
    <property type="molecule type" value="Genomic_DNA"/>
</dbReference>
<evidence type="ECO:0000313" key="1">
    <source>
        <dbReference type="EMBL" id="KAK3176226.1"/>
    </source>
</evidence>
<sequence length="103" mass="11612">MTMKKFMPSGDANRLEGLLTAFYIPPNFTRGYTIAQSGLLRALESIKDASIASFPAKIYCGSQTTTPDDPNPRSKFVKYEKDPKTGLPYMKDNKLSFAYQDRF</sequence>
<evidence type="ECO:0000313" key="2">
    <source>
        <dbReference type="Proteomes" id="UP001276659"/>
    </source>
</evidence>
<reference evidence="1" key="1">
    <citation type="submission" date="2022-11" db="EMBL/GenBank/DDBJ databases">
        <title>Chromosomal genome sequence assembly and mating type (MAT) locus characterization of the leprose asexual lichenized fungus Lepraria neglecta (Nyl.) Erichsen.</title>
        <authorList>
            <person name="Allen J.L."/>
            <person name="Pfeffer B."/>
        </authorList>
    </citation>
    <scope>NUCLEOTIDE SEQUENCE</scope>
    <source>
        <strain evidence="1">Allen 5258</strain>
    </source>
</reference>
<protein>
    <submittedName>
        <fullName evidence="1">Uncharacterized protein</fullName>
    </submittedName>
</protein>
<dbReference type="AlphaFoldDB" id="A0AAD9ZD97"/>
<keyword evidence="2" id="KW-1185">Reference proteome</keyword>
<dbReference type="Proteomes" id="UP001276659">
    <property type="component" value="Unassembled WGS sequence"/>
</dbReference>
<accession>A0AAD9ZD97</accession>
<organism evidence="1 2">
    <name type="scientific">Lepraria neglecta</name>
    <dbReference type="NCBI Taxonomy" id="209136"/>
    <lineage>
        <taxon>Eukaryota</taxon>
        <taxon>Fungi</taxon>
        <taxon>Dikarya</taxon>
        <taxon>Ascomycota</taxon>
        <taxon>Pezizomycotina</taxon>
        <taxon>Lecanoromycetes</taxon>
        <taxon>OSLEUM clade</taxon>
        <taxon>Lecanoromycetidae</taxon>
        <taxon>Lecanorales</taxon>
        <taxon>Lecanorineae</taxon>
        <taxon>Stereocaulaceae</taxon>
        <taxon>Lepraria</taxon>
    </lineage>
</organism>
<gene>
    <name evidence="1" type="ORF">OEA41_007549</name>
</gene>